<name>A0A7W8K1W4_9DEIO</name>
<dbReference type="Proteomes" id="UP000552709">
    <property type="component" value="Unassembled WGS sequence"/>
</dbReference>
<dbReference type="EMBL" id="JACHFL010000021">
    <property type="protein sequence ID" value="MBB5365754.1"/>
    <property type="molecule type" value="Genomic_DNA"/>
</dbReference>
<accession>A0A7W8K1W4</accession>
<proteinExistence type="predicted"/>
<evidence type="ECO:0000313" key="2">
    <source>
        <dbReference type="Proteomes" id="UP000552709"/>
    </source>
</evidence>
<protein>
    <submittedName>
        <fullName evidence="1">Uncharacterized protein</fullName>
    </submittedName>
</protein>
<gene>
    <name evidence="1" type="ORF">HNQ08_004880</name>
</gene>
<reference evidence="1 2" key="1">
    <citation type="submission" date="2020-08" db="EMBL/GenBank/DDBJ databases">
        <title>Genomic Encyclopedia of Type Strains, Phase IV (KMG-IV): sequencing the most valuable type-strain genomes for metagenomic binning, comparative biology and taxonomic classification.</title>
        <authorList>
            <person name="Goeker M."/>
        </authorList>
    </citation>
    <scope>NUCLEOTIDE SEQUENCE [LARGE SCALE GENOMIC DNA]</scope>
    <source>
        <strain evidence="1 2">DSM 27939</strain>
    </source>
</reference>
<evidence type="ECO:0000313" key="1">
    <source>
        <dbReference type="EMBL" id="MBB5365754.1"/>
    </source>
</evidence>
<keyword evidence="2" id="KW-1185">Reference proteome</keyword>
<dbReference type="AlphaFoldDB" id="A0A7W8K1W4"/>
<sequence length="31" mass="3371">MNEVESLELRAILNGLRGDPTSLDAESEDPV</sequence>
<comment type="caution">
    <text evidence="1">The sequence shown here is derived from an EMBL/GenBank/DDBJ whole genome shotgun (WGS) entry which is preliminary data.</text>
</comment>
<organism evidence="1 2">
    <name type="scientific">Deinococcus humi</name>
    <dbReference type="NCBI Taxonomy" id="662880"/>
    <lineage>
        <taxon>Bacteria</taxon>
        <taxon>Thermotogati</taxon>
        <taxon>Deinococcota</taxon>
        <taxon>Deinococci</taxon>
        <taxon>Deinococcales</taxon>
        <taxon>Deinococcaceae</taxon>
        <taxon>Deinococcus</taxon>
    </lineage>
</organism>